<dbReference type="GO" id="GO:0055085">
    <property type="term" value="P:transmembrane transport"/>
    <property type="evidence" value="ECO:0007669"/>
    <property type="project" value="InterPro"/>
</dbReference>
<dbReference type="PANTHER" id="PTHR43386:SF1">
    <property type="entry name" value="D,D-DIPEPTIDE TRANSPORT SYSTEM PERMEASE PROTEIN DDPC-RELATED"/>
    <property type="match status" value="1"/>
</dbReference>
<keyword evidence="2 7" id="KW-0813">Transport</keyword>
<comment type="subcellular location">
    <subcellularLocation>
        <location evidence="1 7">Cell membrane</location>
        <topology evidence="1 7">Multi-pass membrane protein</topology>
    </subcellularLocation>
</comment>
<dbReference type="PANTHER" id="PTHR43386">
    <property type="entry name" value="OLIGOPEPTIDE TRANSPORT SYSTEM PERMEASE PROTEIN APPC"/>
    <property type="match status" value="1"/>
</dbReference>
<accession>A0A7W5U1W6</accession>
<organism evidence="10 11">
    <name type="scientific">Garicola koreensis</name>
    <dbReference type="NCBI Taxonomy" id="1262554"/>
    <lineage>
        <taxon>Bacteria</taxon>
        <taxon>Bacillati</taxon>
        <taxon>Actinomycetota</taxon>
        <taxon>Actinomycetes</taxon>
        <taxon>Micrococcales</taxon>
        <taxon>Micrococcaceae</taxon>
        <taxon>Garicola</taxon>
    </lineage>
</organism>
<protein>
    <submittedName>
        <fullName evidence="10">Peptide/nickel transport system permease protein</fullName>
    </submittedName>
</protein>
<feature type="transmembrane region" description="Helical" evidence="7">
    <location>
        <begin position="245"/>
        <end position="266"/>
    </location>
</feature>
<feature type="transmembrane region" description="Helical" evidence="7">
    <location>
        <begin position="301"/>
        <end position="320"/>
    </location>
</feature>
<evidence type="ECO:0000256" key="7">
    <source>
        <dbReference type="RuleBase" id="RU363032"/>
    </source>
</evidence>
<evidence type="ECO:0000256" key="3">
    <source>
        <dbReference type="ARBA" id="ARBA00022475"/>
    </source>
</evidence>
<feature type="compositionally biased region" description="Polar residues" evidence="8">
    <location>
        <begin position="368"/>
        <end position="377"/>
    </location>
</feature>
<dbReference type="InterPro" id="IPR000515">
    <property type="entry name" value="MetI-like"/>
</dbReference>
<dbReference type="Proteomes" id="UP000547528">
    <property type="component" value="Unassembled WGS sequence"/>
</dbReference>
<dbReference type="GO" id="GO:0005886">
    <property type="term" value="C:plasma membrane"/>
    <property type="evidence" value="ECO:0007669"/>
    <property type="project" value="UniProtKB-SubCell"/>
</dbReference>
<evidence type="ECO:0000313" key="11">
    <source>
        <dbReference type="Proteomes" id="UP000547528"/>
    </source>
</evidence>
<keyword evidence="3" id="KW-1003">Cell membrane</keyword>
<dbReference type="Gene3D" id="1.10.3720.10">
    <property type="entry name" value="MetI-like"/>
    <property type="match status" value="1"/>
</dbReference>
<dbReference type="RefSeq" id="WP_246328078.1">
    <property type="nucleotide sequence ID" value="NZ_BAABKR010000001.1"/>
</dbReference>
<evidence type="ECO:0000256" key="8">
    <source>
        <dbReference type="SAM" id="MobiDB-lite"/>
    </source>
</evidence>
<dbReference type="CDD" id="cd06261">
    <property type="entry name" value="TM_PBP2"/>
    <property type="match status" value="1"/>
</dbReference>
<gene>
    <name evidence="10" type="ORF">FHX47_001302</name>
</gene>
<evidence type="ECO:0000256" key="5">
    <source>
        <dbReference type="ARBA" id="ARBA00022989"/>
    </source>
</evidence>
<proteinExistence type="inferred from homology"/>
<sequence length="391" mass="42558">MSNDQSPEQSNEGLEQQMVDLAEVEDAKLSETHQSYSQNQLIRRRFFGHIPAMISLVVVTIITVTAFTSVGYGIIPGWWPHPFRLPQGAELVNGGEPTMFDDGRIFGPHPFGQDSLPRDIFARVMRGTQQSLIIGVVVALVSSVMGILIGAVAGYFRGKIEAVLMTLTDFVIVVPLLVIAAILGQFVSGMPFPPFPLAIVLGIVSWTGMARLVRAEVLSLREKEYVSAAVAMGASPWRIIRKHMLPNAVGVIIVNASFTVAAVILLESTLSYLGMGVQPPEVSLGMLVSEGEVAINTRPHLFWIPGIFILIIVLCVNFIGDGLRDAFDPHQQRKGERRPGLRQALGFRGTSMAQSRQAGQLGLDTAGRTGSSLATDSTDPKANIFRFRRKK</sequence>
<feature type="transmembrane region" description="Helical" evidence="7">
    <location>
        <begin position="163"/>
        <end position="183"/>
    </location>
</feature>
<reference evidence="10 11" key="1">
    <citation type="submission" date="2020-08" db="EMBL/GenBank/DDBJ databases">
        <title>Sequencing the genomes of 1000 actinobacteria strains.</title>
        <authorList>
            <person name="Klenk H.-P."/>
        </authorList>
    </citation>
    <scope>NUCLEOTIDE SEQUENCE [LARGE SCALE GENOMIC DNA]</scope>
    <source>
        <strain evidence="10 11">DSM 28238</strain>
    </source>
</reference>
<evidence type="ECO:0000256" key="4">
    <source>
        <dbReference type="ARBA" id="ARBA00022692"/>
    </source>
</evidence>
<dbReference type="AlphaFoldDB" id="A0A7W5U1W6"/>
<feature type="transmembrane region" description="Helical" evidence="7">
    <location>
        <begin position="52"/>
        <end position="75"/>
    </location>
</feature>
<feature type="region of interest" description="Disordered" evidence="8">
    <location>
        <begin position="349"/>
        <end position="382"/>
    </location>
</feature>
<comment type="similarity">
    <text evidence="7">Belongs to the binding-protein-dependent transport system permease family.</text>
</comment>
<keyword evidence="5 7" id="KW-1133">Transmembrane helix</keyword>
<feature type="domain" description="ABC transmembrane type-1" evidence="9">
    <location>
        <begin position="128"/>
        <end position="320"/>
    </location>
</feature>
<evidence type="ECO:0000256" key="1">
    <source>
        <dbReference type="ARBA" id="ARBA00004651"/>
    </source>
</evidence>
<feature type="transmembrane region" description="Helical" evidence="7">
    <location>
        <begin position="132"/>
        <end position="156"/>
    </location>
</feature>
<evidence type="ECO:0000256" key="2">
    <source>
        <dbReference type="ARBA" id="ARBA00022448"/>
    </source>
</evidence>
<name>A0A7W5U1W6_9MICC</name>
<evidence type="ECO:0000313" key="10">
    <source>
        <dbReference type="EMBL" id="MBB3667681.1"/>
    </source>
</evidence>
<keyword evidence="4 7" id="KW-0812">Transmembrane</keyword>
<comment type="caution">
    <text evidence="10">The sequence shown here is derived from an EMBL/GenBank/DDBJ whole genome shotgun (WGS) entry which is preliminary data.</text>
</comment>
<evidence type="ECO:0000259" key="9">
    <source>
        <dbReference type="PROSITE" id="PS50928"/>
    </source>
</evidence>
<dbReference type="Pfam" id="PF00528">
    <property type="entry name" value="BPD_transp_1"/>
    <property type="match status" value="1"/>
</dbReference>
<dbReference type="InterPro" id="IPR035906">
    <property type="entry name" value="MetI-like_sf"/>
</dbReference>
<dbReference type="PROSITE" id="PS50928">
    <property type="entry name" value="ABC_TM1"/>
    <property type="match status" value="1"/>
</dbReference>
<keyword evidence="6 7" id="KW-0472">Membrane</keyword>
<dbReference type="SUPFAM" id="SSF161098">
    <property type="entry name" value="MetI-like"/>
    <property type="match status" value="1"/>
</dbReference>
<dbReference type="InterPro" id="IPR050366">
    <property type="entry name" value="BP-dependent_transpt_permease"/>
</dbReference>
<evidence type="ECO:0000256" key="6">
    <source>
        <dbReference type="ARBA" id="ARBA00023136"/>
    </source>
</evidence>
<dbReference type="EMBL" id="JACIBT010000003">
    <property type="protein sequence ID" value="MBB3667681.1"/>
    <property type="molecule type" value="Genomic_DNA"/>
</dbReference>
<feature type="transmembrane region" description="Helical" evidence="7">
    <location>
        <begin position="195"/>
        <end position="213"/>
    </location>
</feature>
<keyword evidence="11" id="KW-1185">Reference proteome</keyword>